<evidence type="ECO:0000313" key="6">
    <source>
        <dbReference type="EMBL" id="KAK1900593.1"/>
    </source>
</evidence>
<evidence type="ECO:0000256" key="4">
    <source>
        <dbReference type="ARBA" id="ARBA00023306"/>
    </source>
</evidence>
<protein>
    <submittedName>
        <fullName evidence="6">Geminin coiled-coil domain containing protein 1</fullName>
    </submittedName>
</protein>
<dbReference type="Proteomes" id="UP001228049">
    <property type="component" value="Unassembled WGS sequence"/>
</dbReference>
<dbReference type="GO" id="GO:0005634">
    <property type="term" value="C:nucleus"/>
    <property type="evidence" value="ECO:0007669"/>
    <property type="project" value="UniProtKB-SubCell"/>
</dbReference>
<dbReference type="InterPro" id="IPR059237">
    <property type="entry name" value="GemC1_CC"/>
</dbReference>
<feature type="region of interest" description="Disordered" evidence="5">
    <location>
        <begin position="180"/>
        <end position="207"/>
    </location>
</feature>
<proteinExistence type="predicted"/>
<comment type="subcellular location">
    <subcellularLocation>
        <location evidence="1">Nucleus</location>
    </subcellularLocation>
</comment>
<dbReference type="GO" id="GO:0008156">
    <property type="term" value="P:negative regulation of DNA replication"/>
    <property type="evidence" value="ECO:0007669"/>
    <property type="project" value="TreeGrafter"/>
</dbReference>
<reference evidence="6" key="1">
    <citation type="submission" date="2023-04" db="EMBL/GenBank/DDBJ databases">
        <title>Chromosome-level genome of Chaenocephalus aceratus.</title>
        <authorList>
            <person name="Park H."/>
        </authorList>
    </citation>
    <scope>NUCLEOTIDE SEQUENCE</scope>
    <source>
        <strain evidence="6">DE</strain>
        <tissue evidence="6">Muscle</tissue>
    </source>
</reference>
<keyword evidence="3" id="KW-0539">Nucleus</keyword>
<sequence length="254" mass="28800">METLAPIWTTCDLGEKSSVWEPRCDFPPAVMGSEPLSPHLQRNKQLQDTLLQRDEELIRLQDENKTLREFLGSSFVRNLQQRAKKLRPDGWRQLKRNPPDDGLFQTRSPSLHFPPPVSKRDRDTIDTSSESSSGFSTSFYDSSSSEYSLNSSFSFCPTSTPQTEFRLIHPIVRVYWSPSEDPVQFSPPSQRVPFSPIETSGSQTPRSQKDLAFRMSISPSSSVKTHSFPQGQAFVRRDTGGGRCNFTWVPTQGH</sequence>
<evidence type="ECO:0000256" key="2">
    <source>
        <dbReference type="ARBA" id="ARBA00023054"/>
    </source>
</evidence>
<organism evidence="6 7">
    <name type="scientific">Dissostichus eleginoides</name>
    <name type="common">Patagonian toothfish</name>
    <name type="synonym">Dissostichus amissus</name>
    <dbReference type="NCBI Taxonomy" id="100907"/>
    <lineage>
        <taxon>Eukaryota</taxon>
        <taxon>Metazoa</taxon>
        <taxon>Chordata</taxon>
        <taxon>Craniata</taxon>
        <taxon>Vertebrata</taxon>
        <taxon>Euteleostomi</taxon>
        <taxon>Actinopterygii</taxon>
        <taxon>Neopterygii</taxon>
        <taxon>Teleostei</taxon>
        <taxon>Neoteleostei</taxon>
        <taxon>Acanthomorphata</taxon>
        <taxon>Eupercaria</taxon>
        <taxon>Perciformes</taxon>
        <taxon>Notothenioidei</taxon>
        <taxon>Nototheniidae</taxon>
        <taxon>Dissostichus</taxon>
    </lineage>
</organism>
<comment type="caution">
    <text evidence="6">The sequence shown here is derived from an EMBL/GenBank/DDBJ whole genome shotgun (WGS) entry which is preliminary data.</text>
</comment>
<keyword evidence="4" id="KW-0131">Cell cycle</keyword>
<feature type="compositionally biased region" description="Polar residues" evidence="5">
    <location>
        <begin position="197"/>
        <end position="206"/>
    </location>
</feature>
<keyword evidence="2" id="KW-0175">Coiled coil</keyword>
<dbReference type="EMBL" id="JASDAP010000007">
    <property type="protein sequence ID" value="KAK1900593.1"/>
    <property type="molecule type" value="Genomic_DNA"/>
</dbReference>
<evidence type="ECO:0000313" key="7">
    <source>
        <dbReference type="Proteomes" id="UP001228049"/>
    </source>
</evidence>
<dbReference type="PANTHER" id="PTHR13372">
    <property type="entry name" value="GEMININ"/>
    <property type="match status" value="1"/>
</dbReference>
<dbReference type="AlphaFoldDB" id="A0AAD9CGD9"/>
<evidence type="ECO:0000256" key="5">
    <source>
        <dbReference type="SAM" id="MobiDB-lite"/>
    </source>
</evidence>
<dbReference type="GO" id="GO:0045786">
    <property type="term" value="P:negative regulation of cell cycle"/>
    <property type="evidence" value="ECO:0007669"/>
    <property type="project" value="TreeGrafter"/>
</dbReference>
<accession>A0AAD9CGD9</accession>
<evidence type="ECO:0000256" key="1">
    <source>
        <dbReference type="ARBA" id="ARBA00004123"/>
    </source>
</evidence>
<dbReference type="PANTHER" id="PTHR13372:SF2">
    <property type="entry name" value="GEMININ COILED-COIL DOMAIN-CONTAINING PROTEIN 1"/>
    <property type="match status" value="1"/>
</dbReference>
<gene>
    <name evidence="6" type="ORF">KUDE01_001380</name>
</gene>
<feature type="compositionally biased region" description="Low complexity" evidence="5">
    <location>
        <begin position="126"/>
        <end position="138"/>
    </location>
</feature>
<dbReference type="Gene3D" id="1.20.5.1180">
    <property type="entry name" value="Geminin coiled-coil domain"/>
    <property type="match status" value="1"/>
</dbReference>
<dbReference type="CDD" id="cd22588">
    <property type="entry name" value="GemC1_CC"/>
    <property type="match status" value="1"/>
</dbReference>
<feature type="region of interest" description="Disordered" evidence="5">
    <location>
        <begin position="91"/>
        <end position="138"/>
    </location>
</feature>
<keyword evidence="7" id="KW-1185">Reference proteome</keyword>
<name>A0AAD9CGD9_DISEL</name>
<evidence type="ECO:0000256" key="3">
    <source>
        <dbReference type="ARBA" id="ARBA00023242"/>
    </source>
</evidence>